<organism evidence="1 2">
    <name type="scientific">Cucumis sativus</name>
    <name type="common">Cucumber</name>
    <dbReference type="NCBI Taxonomy" id="3659"/>
    <lineage>
        <taxon>Eukaryota</taxon>
        <taxon>Viridiplantae</taxon>
        <taxon>Streptophyta</taxon>
        <taxon>Embryophyta</taxon>
        <taxon>Tracheophyta</taxon>
        <taxon>Spermatophyta</taxon>
        <taxon>Magnoliopsida</taxon>
        <taxon>eudicotyledons</taxon>
        <taxon>Gunneridae</taxon>
        <taxon>Pentapetalae</taxon>
        <taxon>rosids</taxon>
        <taxon>fabids</taxon>
        <taxon>Cucurbitales</taxon>
        <taxon>Cucurbitaceae</taxon>
        <taxon>Benincaseae</taxon>
        <taxon>Cucumis</taxon>
    </lineage>
</organism>
<dbReference type="Gramene" id="KGN52440">
    <property type="protein sequence ID" value="KGN52440"/>
    <property type="gene ID" value="Csa_5G634360"/>
</dbReference>
<reference evidence="1 2" key="1">
    <citation type="journal article" date="2009" name="Nat. Genet.">
        <title>The genome of the cucumber, Cucumis sativus L.</title>
        <authorList>
            <person name="Huang S."/>
            <person name="Li R."/>
            <person name="Zhang Z."/>
            <person name="Li L."/>
            <person name="Gu X."/>
            <person name="Fan W."/>
            <person name="Lucas W.J."/>
            <person name="Wang X."/>
            <person name="Xie B."/>
            <person name="Ni P."/>
            <person name="Ren Y."/>
            <person name="Zhu H."/>
            <person name="Li J."/>
            <person name="Lin K."/>
            <person name="Jin W."/>
            <person name="Fei Z."/>
            <person name="Li G."/>
            <person name="Staub J."/>
            <person name="Kilian A."/>
            <person name="van der Vossen E.A."/>
            <person name="Wu Y."/>
            <person name="Guo J."/>
            <person name="He J."/>
            <person name="Jia Z."/>
            <person name="Ren Y."/>
            <person name="Tian G."/>
            <person name="Lu Y."/>
            <person name="Ruan J."/>
            <person name="Qian W."/>
            <person name="Wang M."/>
            <person name="Huang Q."/>
            <person name="Li B."/>
            <person name="Xuan Z."/>
            <person name="Cao J."/>
            <person name="Asan"/>
            <person name="Wu Z."/>
            <person name="Zhang J."/>
            <person name="Cai Q."/>
            <person name="Bai Y."/>
            <person name="Zhao B."/>
            <person name="Han Y."/>
            <person name="Li Y."/>
            <person name="Li X."/>
            <person name="Wang S."/>
            <person name="Shi Q."/>
            <person name="Liu S."/>
            <person name="Cho W.K."/>
            <person name="Kim J.Y."/>
            <person name="Xu Y."/>
            <person name="Heller-Uszynska K."/>
            <person name="Miao H."/>
            <person name="Cheng Z."/>
            <person name="Zhang S."/>
            <person name="Wu J."/>
            <person name="Yang Y."/>
            <person name="Kang H."/>
            <person name="Li M."/>
            <person name="Liang H."/>
            <person name="Ren X."/>
            <person name="Shi Z."/>
            <person name="Wen M."/>
            <person name="Jian M."/>
            <person name="Yang H."/>
            <person name="Zhang G."/>
            <person name="Yang Z."/>
            <person name="Chen R."/>
            <person name="Liu S."/>
            <person name="Li J."/>
            <person name="Ma L."/>
            <person name="Liu H."/>
            <person name="Zhou Y."/>
            <person name="Zhao J."/>
            <person name="Fang X."/>
            <person name="Li G."/>
            <person name="Fang L."/>
            <person name="Li Y."/>
            <person name="Liu D."/>
            <person name="Zheng H."/>
            <person name="Zhang Y."/>
            <person name="Qin N."/>
            <person name="Li Z."/>
            <person name="Yang G."/>
            <person name="Yang S."/>
            <person name="Bolund L."/>
            <person name="Kristiansen K."/>
            <person name="Zheng H."/>
            <person name="Li S."/>
            <person name="Zhang X."/>
            <person name="Yang H."/>
            <person name="Wang J."/>
            <person name="Sun R."/>
            <person name="Zhang B."/>
            <person name="Jiang S."/>
            <person name="Wang J."/>
            <person name="Du Y."/>
            <person name="Li S."/>
        </authorList>
    </citation>
    <scope>NUCLEOTIDE SEQUENCE [LARGE SCALE GENOMIC DNA]</scope>
    <source>
        <strain evidence="2">cv. 9930</strain>
    </source>
</reference>
<dbReference type="AlphaFoldDB" id="A0A0A0KS52"/>
<gene>
    <name evidence="1" type="ORF">Csa_5G634360</name>
</gene>
<proteinExistence type="predicted"/>
<reference evidence="1 2" key="4">
    <citation type="journal article" date="2011" name="BMC Genomics">
        <title>RNA-Seq improves annotation of protein-coding genes in the cucumber genome.</title>
        <authorList>
            <person name="Li Z."/>
            <person name="Zhang Z."/>
            <person name="Yan P."/>
            <person name="Huang S."/>
            <person name="Fei Z."/>
            <person name="Lin K."/>
        </authorList>
    </citation>
    <scope>NUCLEOTIDE SEQUENCE [LARGE SCALE GENOMIC DNA]</scope>
    <source>
        <strain evidence="2">cv. 9930</strain>
    </source>
</reference>
<evidence type="ECO:0000313" key="1">
    <source>
        <dbReference type="EMBL" id="KGN52440.1"/>
    </source>
</evidence>
<dbReference type="EMBL" id="CM002926">
    <property type="protein sequence ID" value="KGN52440.1"/>
    <property type="molecule type" value="Genomic_DNA"/>
</dbReference>
<evidence type="ECO:0000313" key="2">
    <source>
        <dbReference type="Proteomes" id="UP000029981"/>
    </source>
</evidence>
<accession>A0A0A0KS52</accession>
<reference evidence="1 2" key="3">
    <citation type="journal article" date="2010" name="BMC Genomics">
        <title>Transcriptome sequencing and comparative analysis of cucumber flowers with different sex types.</title>
        <authorList>
            <person name="Guo S."/>
            <person name="Zheng Y."/>
            <person name="Joung J.G."/>
            <person name="Liu S."/>
            <person name="Zhang Z."/>
            <person name="Crasta O.R."/>
            <person name="Sobral B.W."/>
            <person name="Xu Y."/>
            <person name="Huang S."/>
            <person name="Fei Z."/>
        </authorList>
    </citation>
    <scope>NUCLEOTIDE SEQUENCE [LARGE SCALE GENOMIC DNA]</scope>
    <source>
        <strain evidence="2">cv. 9930</strain>
    </source>
</reference>
<protein>
    <submittedName>
        <fullName evidence="1">Uncharacterized protein</fullName>
    </submittedName>
</protein>
<dbReference type="Proteomes" id="UP000029981">
    <property type="component" value="Chromosome 5"/>
</dbReference>
<reference evidence="1 2" key="2">
    <citation type="journal article" date="2009" name="PLoS ONE">
        <title>An integrated genetic and cytogenetic map of the cucumber genome.</title>
        <authorList>
            <person name="Ren Y."/>
            <person name="Zhang Z."/>
            <person name="Liu J."/>
            <person name="Staub J.E."/>
            <person name="Han Y."/>
            <person name="Cheng Z."/>
            <person name="Li X."/>
            <person name="Lu J."/>
            <person name="Miao H."/>
            <person name="Kang H."/>
            <person name="Xie B."/>
            <person name="Gu X."/>
            <person name="Wang X."/>
            <person name="Du Y."/>
            <person name="Jin W."/>
            <person name="Huang S."/>
        </authorList>
    </citation>
    <scope>NUCLEOTIDE SEQUENCE [LARGE SCALE GENOMIC DNA]</scope>
    <source>
        <strain evidence="2">cv. 9930</strain>
    </source>
</reference>
<keyword evidence="2" id="KW-1185">Reference proteome</keyword>
<sequence>MSDPEGCPRSPNLRIKNIKTLHRHPSPYISISLLSVLHINFYNFLSPILRFPFYSRSLTLSFFFANFLLHLSSCFSPPW</sequence>
<name>A0A0A0KS52_CUCSA</name>